<dbReference type="SUPFAM" id="SSF161098">
    <property type="entry name" value="MetI-like"/>
    <property type="match status" value="1"/>
</dbReference>
<dbReference type="PANTHER" id="PTHR43163:SF6">
    <property type="entry name" value="DIPEPTIDE TRANSPORT SYSTEM PERMEASE PROTEIN DPPB-RELATED"/>
    <property type="match status" value="1"/>
</dbReference>
<evidence type="ECO:0000256" key="12">
    <source>
        <dbReference type="ARBA" id="ARBA00044774"/>
    </source>
</evidence>
<dbReference type="Pfam" id="PF00528">
    <property type="entry name" value="BPD_transp_1"/>
    <property type="match status" value="1"/>
</dbReference>
<organism evidence="15 16">
    <name type="scientific">Pelosinus propionicus DSM 13327</name>
    <dbReference type="NCBI Taxonomy" id="1123291"/>
    <lineage>
        <taxon>Bacteria</taxon>
        <taxon>Bacillati</taxon>
        <taxon>Bacillota</taxon>
        <taxon>Negativicutes</taxon>
        <taxon>Selenomonadales</taxon>
        <taxon>Sporomusaceae</taxon>
        <taxon>Pelosinus</taxon>
    </lineage>
</organism>
<feature type="domain" description="ABC transmembrane type-1" evidence="14">
    <location>
        <begin position="99"/>
        <end position="297"/>
    </location>
</feature>
<evidence type="ECO:0000256" key="13">
    <source>
        <dbReference type="RuleBase" id="RU363032"/>
    </source>
</evidence>
<evidence type="ECO:0000256" key="3">
    <source>
        <dbReference type="ARBA" id="ARBA00022475"/>
    </source>
</evidence>
<evidence type="ECO:0000256" key="1">
    <source>
        <dbReference type="ARBA" id="ARBA00004651"/>
    </source>
</evidence>
<proteinExistence type="inferred from homology"/>
<keyword evidence="4" id="KW-0533">Nickel</keyword>
<gene>
    <name evidence="15" type="ORF">SAMN04490355_1008103</name>
</gene>
<dbReference type="EMBL" id="FOTS01000008">
    <property type="protein sequence ID" value="SFL54498.1"/>
    <property type="molecule type" value="Genomic_DNA"/>
</dbReference>
<evidence type="ECO:0000256" key="4">
    <source>
        <dbReference type="ARBA" id="ARBA00022596"/>
    </source>
</evidence>
<dbReference type="CDD" id="cd06261">
    <property type="entry name" value="TM_PBP2"/>
    <property type="match status" value="1"/>
</dbReference>
<dbReference type="PANTHER" id="PTHR43163">
    <property type="entry name" value="DIPEPTIDE TRANSPORT SYSTEM PERMEASE PROTEIN DPPB-RELATED"/>
    <property type="match status" value="1"/>
</dbReference>
<dbReference type="RefSeq" id="WP_090933950.1">
    <property type="nucleotide sequence ID" value="NZ_FOTS01000008.1"/>
</dbReference>
<evidence type="ECO:0000256" key="10">
    <source>
        <dbReference type="ARBA" id="ARBA00024202"/>
    </source>
</evidence>
<dbReference type="InterPro" id="IPR035906">
    <property type="entry name" value="MetI-like_sf"/>
</dbReference>
<keyword evidence="5 13" id="KW-0812">Transmembrane</keyword>
<protein>
    <recommendedName>
        <fullName evidence="12">Nickel import system permease protein NikB</fullName>
    </recommendedName>
</protein>
<evidence type="ECO:0000256" key="8">
    <source>
        <dbReference type="ARBA" id="ARBA00023112"/>
    </source>
</evidence>
<evidence type="ECO:0000256" key="11">
    <source>
        <dbReference type="ARBA" id="ARBA00038669"/>
    </source>
</evidence>
<dbReference type="Pfam" id="PF19300">
    <property type="entry name" value="BPD_transp_1_N"/>
    <property type="match status" value="1"/>
</dbReference>
<evidence type="ECO:0000259" key="14">
    <source>
        <dbReference type="PROSITE" id="PS50928"/>
    </source>
</evidence>
<comment type="subcellular location">
    <subcellularLocation>
        <location evidence="1 13">Cell membrane</location>
        <topology evidence="1 13">Multi-pass membrane protein</topology>
    </subcellularLocation>
</comment>
<keyword evidence="6 13" id="KW-1133">Transmembrane helix</keyword>
<keyword evidence="7" id="KW-0406">Ion transport</keyword>
<dbReference type="NCBIfam" id="NF045470">
    <property type="entry name" value="Opp2B"/>
    <property type="match status" value="1"/>
</dbReference>
<keyword evidence="9 13" id="KW-0472">Membrane</keyword>
<evidence type="ECO:0000256" key="9">
    <source>
        <dbReference type="ARBA" id="ARBA00023136"/>
    </source>
</evidence>
<feature type="transmembrane region" description="Helical" evidence="13">
    <location>
        <begin position="278"/>
        <end position="297"/>
    </location>
</feature>
<evidence type="ECO:0000256" key="2">
    <source>
        <dbReference type="ARBA" id="ARBA00022448"/>
    </source>
</evidence>
<evidence type="ECO:0000313" key="15">
    <source>
        <dbReference type="EMBL" id="SFL54498.1"/>
    </source>
</evidence>
<dbReference type="PROSITE" id="PS50928">
    <property type="entry name" value="ABC_TM1"/>
    <property type="match status" value="1"/>
</dbReference>
<dbReference type="InterPro" id="IPR050045">
    <property type="entry name" value="Opp2B"/>
</dbReference>
<evidence type="ECO:0000313" key="16">
    <source>
        <dbReference type="Proteomes" id="UP000199520"/>
    </source>
</evidence>
<dbReference type="Proteomes" id="UP000199520">
    <property type="component" value="Unassembled WGS sequence"/>
</dbReference>
<accession>A0A1I4IJK1</accession>
<evidence type="ECO:0000256" key="6">
    <source>
        <dbReference type="ARBA" id="ARBA00022989"/>
    </source>
</evidence>
<dbReference type="GO" id="GO:0005886">
    <property type="term" value="C:plasma membrane"/>
    <property type="evidence" value="ECO:0007669"/>
    <property type="project" value="UniProtKB-SubCell"/>
</dbReference>
<comment type="subunit">
    <text evidence="11">The complex is composed of two ATP-binding proteins (NikD and NikE), two transmembrane proteins (NikB and NikC) and a solute-binding protein (NikA).</text>
</comment>
<keyword evidence="3" id="KW-1003">Cell membrane</keyword>
<dbReference type="Gene3D" id="1.10.3720.10">
    <property type="entry name" value="MetI-like"/>
    <property type="match status" value="1"/>
</dbReference>
<evidence type="ECO:0000256" key="5">
    <source>
        <dbReference type="ARBA" id="ARBA00022692"/>
    </source>
</evidence>
<sequence length="313" mass="34833">MKKKELLHRLVQMLITLFGVSLLTFSLMYLSPGDPVEMLLEVADTIVSEETIAETRAQLGLDKPFHVQYFRWLAGVLQGDMGMSYSAKMPVADRLWQSLPGTMVLAASATVTMLLISVPCGILSAVYRNRPLDYLIRGISFLGVSMPSFWVGLILLYVLGLKLRLFPIAGGEVSFDRMVLPTLTLAIAMAAKYTRQVRTAVLEELGQEYITGARIRGFPMHKILWRHVLPNACLPLITLLGLQIGWLLGGVAVIEMVFSWPGLGKMAVHAIEMRDYPLVQGFVLWIAVLYMGINLLVDISYTYLDPRLKKGGC</sequence>
<dbReference type="GO" id="GO:0015099">
    <property type="term" value="F:nickel cation transmembrane transporter activity"/>
    <property type="evidence" value="ECO:0007669"/>
    <property type="project" value="InterPro"/>
</dbReference>
<feature type="transmembrane region" description="Helical" evidence="13">
    <location>
        <begin position="232"/>
        <end position="258"/>
    </location>
</feature>
<dbReference type="STRING" id="1123291.SAMN04490355_1008103"/>
<feature type="transmembrane region" description="Helical" evidence="13">
    <location>
        <begin position="12"/>
        <end position="30"/>
    </location>
</feature>
<reference evidence="16" key="1">
    <citation type="submission" date="2016-10" db="EMBL/GenBank/DDBJ databases">
        <authorList>
            <person name="Varghese N."/>
            <person name="Submissions S."/>
        </authorList>
    </citation>
    <scope>NUCLEOTIDE SEQUENCE [LARGE SCALE GENOMIC DNA]</scope>
    <source>
        <strain evidence="16">DSM 13327</strain>
    </source>
</reference>
<dbReference type="OrthoDB" id="9773221at2"/>
<dbReference type="InterPro" id="IPR000515">
    <property type="entry name" value="MetI-like"/>
</dbReference>
<evidence type="ECO:0000256" key="7">
    <source>
        <dbReference type="ARBA" id="ARBA00023065"/>
    </source>
</evidence>
<feature type="transmembrane region" description="Helical" evidence="13">
    <location>
        <begin position="103"/>
        <end position="127"/>
    </location>
</feature>
<dbReference type="InterPro" id="IPR045621">
    <property type="entry name" value="BPD_transp_1_N"/>
</dbReference>
<dbReference type="AlphaFoldDB" id="A0A1I4IJK1"/>
<keyword evidence="2 13" id="KW-0813">Transport</keyword>
<name>A0A1I4IJK1_9FIRM</name>
<keyword evidence="8" id="KW-0921">Nickel transport</keyword>
<comment type="similarity">
    <text evidence="10">Belongs to the binding-protein-dependent transport system permease family. OppBC subfamily.</text>
</comment>
<keyword evidence="16" id="KW-1185">Reference proteome</keyword>
<feature type="transmembrane region" description="Helical" evidence="13">
    <location>
        <begin position="139"/>
        <end position="158"/>
    </location>
</feature>